<feature type="compositionally biased region" description="Polar residues" evidence="1">
    <location>
        <begin position="10"/>
        <end position="20"/>
    </location>
</feature>
<feature type="region of interest" description="Disordered" evidence="1">
    <location>
        <begin position="1"/>
        <end position="33"/>
    </location>
</feature>
<evidence type="ECO:0000313" key="5">
    <source>
        <dbReference type="EMBL" id="CAF4002217.1"/>
    </source>
</evidence>
<protein>
    <submittedName>
        <fullName evidence="2">Uncharacterized protein</fullName>
    </submittedName>
</protein>
<dbReference type="EMBL" id="CAJOBC010004056">
    <property type="protein sequence ID" value="CAF3812893.1"/>
    <property type="molecule type" value="Genomic_DNA"/>
</dbReference>
<evidence type="ECO:0000313" key="4">
    <source>
        <dbReference type="EMBL" id="CAF3812893.1"/>
    </source>
</evidence>
<feature type="compositionally biased region" description="Basic and acidic residues" evidence="1">
    <location>
        <begin position="21"/>
        <end position="33"/>
    </location>
</feature>
<dbReference type="AlphaFoldDB" id="A0A814JUK4"/>
<comment type="caution">
    <text evidence="2">The sequence shown here is derived from an EMBL/GenBank/DDBJ whole genome shotgun (WGS) entry which is preliminary data.</text>
</comment>
<feature type="region of interest" description="Disordered" evidence="1">
    <location>
        <begin position="117"/>
        <end position="145"/>
    </location>
</feature>
<evidence type="ECO:0000313" key="6">
    <source>
        <dbReference type="Proteomes" id="UP000663829"/>
    </source>
</evidence>
<dbReference type="EMBL" id="CAJNOQ010004056">
    <property type="protein sequence ID" value="CAF1042756.1"/>
    <property type="molecule type" value="Genomic_DNA"/>
</dbReference>
<proteinExistence type="predicted"/>
<name>A0A814JUK4_9BILA</name>
<sequence>MHNPRKSFLTHLTPNTLQTKQQEEEIKKTPNSLEREKQMKLNFYFGKHRRKNIIPPPDRPNRNSIITDLDNLKWQDVIPLNENKQQSVEEKHDEQTNVVSIVHNNDNSKHNLDALIEQRQEEEDKLSSEDENDTNDDEKETNNNKKKKKILIFCIK</sequence>
<dbReference type="Proteomes" id="UP000677228">
    <property type="component" value="Unassembled WGS sequence"/>
</dbReference>
<dbReference type="Proteomes" id="UP000682733">
    <property type="component" value="Unassembled WGS sequence"/>
</dbReference>
<reference evidence="2" key="1">
    <citation type="submission" date="2021-02" db="EMBL/GenBank/DDBJ databases">
        <authorList>
            <person name="Nowell W R."/>
        </authorList>
    </citation>
    <scope>NUCLEOTIDE SEQUENCE</scope>
</reference>
<organism evidence="2 6">
    <name type="scientific">Didymodactylos carnosus</name>
    <dbReference type="NCBI Taxonomy" id="1234261"/>
    <lineage>
        <taxon>Eukaryota</taxon>
        <taxon>Metazoa</taxon>
        <taxon>Spiralia</taxon>
        <taxon>Gnathifera</taxon>
        <taxon>Rotifera</taxon>
        <taxon>Eurotatoria</taxon>
        <taxon>Bdelloidea</taxon>
        <taxon>Philodinida</taxon>
        <taxon>Philodinidae</taxon>
        <taxon>Didymodactylos</taxon>
    </lineage>
</organism>
<gene>
    <name evidence="2" type="ORF">GPM918_LOCUS15866</name>
    <name evidence="3" type="ORF">OVA965_LOCUS23543</name>
    <name evidence="4" type="ORF">SRO942_LOCUS15866</name>
    <name evidence="5" type="ORF">TMI583_LOCUS24266</name>
</gene>
<dbReference type="Proteomes" id="UP000681722">
    <property type="component" value="Unassembled WGS sequence"/>
</dbReference>
<feature type="compositionally biased region" description="Acidic residues" evidence="1">
    <location>
        <begin position="120"/>
        <end position="139"/>
    </location>
</feature>
<keyword evidence="6" id="KW-1185">Reference proteome</keyword>
<dbReference type="Proteomes" id="UP000663829">
    <property type="component" value="Unassembled WGS sequence"/>
</dbReference>
<accession>A0A814JUK4</accession>
<dbReference type="EMBL" id="CAJNOK010013774">
    <property type="protein sequence ID" value="CAF1191736.1"/>
    <property type="molecule type" value="Genomic_DNA"/>
</dbReference>
<evidence type="ECO:0000313" key="3">
    <source>
        <dbReference type="EMBL" id="CAF1191736.1"/>
    </source>
</evidence>
<dbReference type="EMBL" id="CAJOBA010035306">
    <property type="protein sequence ID" value="CAF4002217.1"/>
    <property type="molecule type" value="Genomic_DNA"/>
</dbReference>
<evidence type="ECO:0000313" key="2">
    <source>
        <dbReference type="EMBL" id="CAF1042756.1"/>
    </source>
</evidence>
<evidence type="ECO:0000256" key="1">
    <source>
        <dbReference type="SAM" id="MobiDB-lite"/>
    </source>
</evidence>